<dbReference type="CDD" id="cd00761">
    <property type="entry name" value="Glyco_tranf_GTA_type"/>
    <property type="match status" value="1"/>
</dbReference>
<feature type="domain" description="Glycosyltransferase 2-like" evidence="3">
    <location>
        <begin position="8"/>
        <end position="132"/>
    </location>
</feature>
<dbReference type="GO" id="GO:0016757">
    <property type="term" value="F:glycosyltransferase activity"/>
    <property type="evidence" value="ECO:0007669"/>
    <property type="project" value="UniProtKB-KW"/>
</dbReference>
<dbReference type="InterPro" id="IPR001173">
    <property type="entry name" value="Glyco_trans_2-like"/>
</dbReference>
<organism evidence="4 5">
    <name type="scientific">Limosilactobacillus rudii</name>
    <dbReference type="NCBI Taxonomy" id="2759755"/>
    <lineage>
        <taxon>Bacteria</taxon>
        <taxon>Bacillati</taxon>
        <taxon>Bacillota</taxon>
        <taxon>Bacilli</taxon>
        <taxon>Lactobacillales</taxon>
        <taxon>Lactobacillaceae</taxon>
        <taxon>Limosilactobacillus</taxon>
    </lineage>
</organism>
<dbReference type="EMBL" id="JACIVA010000037">
    <property type="protein sequence ID" value="MBB1096805.1"/>
    <property type="molecule type" value="Genomic_DNA"/>
</dbReference>
<dbReference type="SUPFAM" id="SSF53448">
    <property type="entry name" value="Nucleotide-diphospho-sugar transferases"/>
    <property type="match status" value="1"/>
</dbReference>
<evidence type="ECO:0000313" key="5">
    <source>
        <dbReference type="Proteomes" id="UP000517106"/>
    </source>
</evidence>
<evidence type="ECO:0000256" key="1">
    <source>
        <dbReference type="ARBA" id="ARBA00022676"/>
    </source>
</evidence>
<dbReference type="PANTHER" id="PTHR22916">
    <property type="entry name" value="GLYCOSYLTRANSFERASE"/>
    <property type="match status" value="1"/>
</dbReference>
<comment type="caution">
    <text evidence="4">The sequence shown here is derived from an EMBL/GenBank/DDBJ whole genome shotgun (WGS) entry which is preliminary data.</text>
</comment>
<reference evidence="4 5" key="1">
    <citation type="submission" date="2020-07" db="EMBL/GenBank/DDBJ databases">
        <title>Description of Limosilactobacillus balticus sp. nov., Limosilactobacillus agrestis sp. nov., Limosilactobacillus albertensis sp. nov., Limosilactobacillus rudii sp. nov., Limosilactobacillus fastidiosus sp. nov., five novel Limosilactobacillus species isolated from the vertebrate gastrointestinal tract, and proposal of 6 subspecies of Limosilactobacillus reuteri adapted to the gastrointestinal tract of specific vertebrate hosts.</title>
        <authorList>
            <person name="Li F."/>
            <person name="Cheng C."/>
            <person name="Zheng J."/>
            <person name="Quevedo R.M."/>
            <person name="Li J."/>
            <person name="Roos S."/>
            <person name="Gaenzle M.G."/>
            <person name="Walter J."/>
        </authorList>
    </citation>
    <scope>NUCLEOTIDE SEQUENCE [LARGE SCALE GENOMIC DNA]</scope>
    <source>
        <strain evidence="4 5">STM2_1</strain>
    </source>
</reference>
<dbReference type="Pfam" id="PF00535">
    <property type="entry name" value="Glycos_transf_2"/>
    <property type="match status" value="1"/>
</dbReference>
<dbReference type="Gene3D" id="3.90.550.10">
    <property type="entry name" value="Spore Coat Polysaccharide Biosynthesis Protein SpsA, Chain A"/>
    <property type="match status" value="1"/>
</dbReference>
<evidence type="ECO:0000313" key="4">
    <source>
        <dbReference type="EMBL" id="MBB1096805.1"/>
    </source>
</evidence>
<protein>
    <submittedName>
        <fullName evidence="4">Glycosyltransferase family 2 protein</fullName>
    </submittedName>
</protein>
<keyword evidence="2 4" id="KW-0808">Transferase</keyword>
<accession>A0A7W3UKQ6</accession>
<dbReference type="Proteomes" id="UP000517106">
    <property type="component" value="Unassembled WGS sequence"/>
</dbReference>
<dbReference type="PANTHER" id="PTHR22916:SF51">
    <property type="entry name" value="GLYCOSYLTRANSFERASE EPSH-RELATED"/>
    <property type="match status" value="1"/>
</dbReference>
<gene>
    <name evidence="4" type="ORF">H5S09_02420</name>
</gene>
<dbReference type="RefSeq" id="WP_182595416.1">
    <property type="nucleotide sequence ID" value="NZ_JACIVA010000037.1"/>
</dbReference>
<sequence>MINDITVSVIIPVYNVKKYLKKCVTSLVKQTYNKFEIILIDDGSTDGSGELCDTFAQRSNIIEVYHKKNGGLSDARNFGVKKAKYENIIFIDSDDYVDPDYVEYLVKLKRKYDSDLTISGYITESINGSVNNTVVSPIEITCSSKKAFQYLCYGKTIPIMAWGKLYSRQSLLKYPFPVGMLNEDVGTTYKLILNSGKVAIGNKASYHYIQRPGSILHSDNGEEFFYGVIAAAEIVQVAKKRLKDRKSIFAAYGRFIIEAIGLLHRSSVNKSVYLRSTQLVKEKSNVNIFLMLFNNNLTISKRIQFIFFFLSPKLYRLVYLHSKRRSDD</sequence>
<keyword evidence="5" id="KW-1185">Reference proteome</keyword>
<proteinExistence type="predicted"/>
<dbReference type="AlphaFoldDB" id="A0A7W3UKQ6"/>
<evidence type="ECO:0000256" key="2">
    <source>
        <dbReference type="ARBA" id="ARBA00022679"/>
    </source>
</evidence>
<keyword evidence="1" id="KW-0328">Glycosyltransferase</keyword>
<dbReference type="InterPro" id="IPR029044">
    <property type="entry name" value="Nucleotide-diphossugar_trans"/>
</dbReference>
<name>A0A7W3UKQ6_9LACO</name>
<evidence type="ECO:0000259" key="3">
    <source>
        <dbReference type="Pfam" id="PF00535"/>
    </source>
</evidence>